<reference evidence="2" key="1">
    <citation type="submission" date="2022-11" db="EMBL/GenBank/DDBJ databases">
        <authorList>
            <person name="Morgan W.R."/>
            <person name="Tartar A."/>
        </authorList>
    </citation>
    <scope>NUCLEOTIDE SEQUENCE</scope>
    <source>
        <strain evidence="2">ARSEF 373</strain>
    </source>
</reference>
<evidence type="ECO:0008006" key="4">
    <source>
        <dbReference type="Google" id="ProtNLM"/>
    </source>
</evidence>
<comment type="caution">
    <text evidence="2">The sequence shown here is derived from an EMBL/GenBank/DDBJ whole genome shotgun (WGS) entry which is preliminary data.</text>
</comment>
<feature type="region of interest" description="Disordered" evidence="1">
    <location>
        <begin position="110"/>
        <end position="143"/>
    </location>
</feature>
<keyword evidence="3" id="KW-1185">Reference proteome</keyword>
<sequence>MCYVLFLTGQVFGSRIKTRIYVRPAKTPSQHCHTEKNRGQQWFASASARCQLPVRPPVAHVGDRRCATSGLHLLLPVQQHCCFGVATSIINGQSTRGLALGIHGLSRRHASTQQRRMKSLHDGDAVPNSSNDRHPSPHDKCST</sequence>
<organism evidence="2 3">
    <name type="scientific">Lagenidium giganteum</name>
    <dbReference type="NCBI Taxonomy" id="4803"/>
    <lineage>
        <taxon>Eukaryota</taxon>
        <taxon>Sar</taxon>
        <taxon>Stramenopiles</taxon>
        <taxon>Oomycota</taxon>
        <taxon>Peronosporomycetes</taxon>
        <taxon>Pythiales</taxon>
        <taxon>Pythiaceae</taxon>
    </lineage>
</organism>
<protein>
    <recommendedName>
        <fullName evidence="4">Secreted protein</fullName>
    </recommendedName>
</protein>
<dbReference type="Proteomes" id="UP001146120">
    <property type="component" value="Unassembled WGS sequence"/>
</dbReference>
<reference evidence="2" key="2">
    <citation type="journal article" date="2023" name="Microbiol Resour">
        <title>Decontamination and Annotation of the Draft Genome Sequence of the Oomycete Lagenidium giganteum ARSEF 373.</title>
        <authorList>
            <person name="Morgan W.R."/>
            <person name="Tartar A."/>
        </authorList>
    </citation>
    <scope>NUCLEOTIDE SEQUENCE</scope>
    <source>
        <strain evidence="2">ARSEF 373</strain>
    </source>
</reference>
<gene>
    <name evidence="2" type="ORF">N0F65_003333</name>
</gene>
<dbReference type="AlphaFoldDB" id="A0AAV2Z6V6"/>
<accession>A0AAV2Z6V6</accession>
<name>A0AAV2Z6V6_9STRA</name>
<proteinExistence type="predicted"/>
<evidence type="ECO:0000313" key="3">
    <source>
        <dbReference type="Proteomes" id="UP001146120"/>
    </source>
</evidence>
<evidence type="ECO:0000313" key="2">
    <source>
        <dbReference type="EMBL" id="DBA03086.1"/>
    </source>
</evidence>
<evidence type="ECO:0000256" key="1">
    <source>
        <dbReference type="SAM" id="MobiDB-lite"/>
    </source>
</evidence>
<feature type="compositionally biased region" description="Basic and acidic residues" evidence="1">
    <location>
        <begin position="131"/>
        <end position="143"/>
    </location>
</feature>
<dbReference type="EMBL" id="DAKRPA010000023">
    <property type="protein sequence ID" value="DBA03086.1"/>
    <property type="molecule type" value="Genomic_DNA"/>
</dbReference>